<protein>
    <submittedName>
        <fullName evidence="1">Uncharacterized protein</fullName>
    </submittedName>
</protein>
<sequence>MIYKGGNKKNLRDDPRVKMAAAGWFGVIKKRDVAAAGFNGRAELAEGGFRVGVLQFERPSAVREKLFLPIIM</sequence>
<evidence type="ECO:0000313" key="1">
    <source>
        <dbReference type="EMBL" id="CAH2070765.1"/>
    </source>
</evidence>
<dbReference type="EMBL" id="OW152818">
    <property type="protein sequence ID" value="CAH2070765.1"/>
    <property type="molecule type" value="Genomic_DNA"/>
</dbReference>
<keyword evidence="2" id="KW-1185">Reference proteome</keyword>
<proteinExistence type="predicted"/>
<feature type="non-terminal residue" evidence="1">
    <location>
        <position position="72"/>
    </location>
</feature>
<reference evidence="1" key="1">
    <citation type="submission" date="2022-03" db="EMBL/GenBank/DDBJ databases">
        <authorList>
            <person name="Martin H S."/>
        </authorList>
    </citation>
    <scope>NUCLEOTIDE SEQUENCE</scope>
</reference>
<accession>A0ABN8J174</accession>
<name>A0ABN8J174_9NEOP</name>
<organism evidence="1 2">
    <name type="scientific">Iphiclides podalirius</name>
    <name type="common">scarce swallowtail</name>
    <dbReference type="NCBI Taxonomy" id="110791"/>
    <lineage>
        <taxon>Eukaryota</taxon>
        <taxon>Metazoa</taxon>
        <taxon>Ecdysozoa</taxon>
        <taxon>Arthropoda</taxon>
        <taxon>Hexapoda</taxon>
        <taxon>Insecta</taxon>
        <taxon>Pterygota</taxon>
        <taxon>Neoptera</taxon>
        <taxon>Endopterygota</taxon>
        <taxon>Lepidoptera</taxon>
        <taxon>Glossata</taxon>
        <taxon>Ditrysia</taxon>
        <taxon>Papilionoidea</taxon>
        <taxon>Papilionidae</taxon>
        <taxon>Papilioninae</taxon>
        <taxon>Iphiclides</taxon>
    </lineage>
</organism>
<evidence type="ECO:0000313" key="2">
    <source>
        <dbReference type="Proteomes" id="UP000837857"/>
    </source>
</evidence>
<dbReference type="Proteomes" id="UP000837857">
    <property type="component" value="Chromosome 6"/>
</dbReference>
<gene>
    <name evidence="1" type="ORF">IPOD504_LOCUS14832</name>
</gene>